<comment type="function">
    <text evidence="1 8">Catalyzes the sequential NAD-dependent oxidations of L-histidinol to L-histidinaldehyde and then to L-histidine.</text>
</comment>
<dbReference type="EMBL" id="JAPOHA010000002">
    <property type="protein sequence ID" value="MCY1713220.1"/>
    <property type="molecule type" value="Genomic_DNA"/>
</dbReference>
<dbReference type="Gene3D" id="1.20.5.1300">
    <property type="match status" value="1"/>
</dbReference>
<keyword evidence="8" id="KW-0520">NAD</keyword>
<feature type="binding site" evidence="8">
    <location>
        <position position="212"/>
    </location>
    <ligand>
        <name>NAD(+)</name>
        <dbReference type="ChEBI" id="CHEBI:57540"/>
    </ligand>
</feature>
<comment type="catalytic activity">
    <reaction evidence="7 8">
        <text>L-histidinol + 2 NAD(+) + H2O = L-histidine + 2 NADH + 3 H(+)</text>
        <dbReference type="Rhea" id="RHEA:20641"/>
        <dbReference type="ChEBI" id="CHEBI:15377"/>
        <dbReference type="ChEBI" id="CHEBI:15378"/>
        <dbReference type="ChEBI" id="CHEBI:57540"/>
        <dbReference type="ChEBI" id="CHEBI:57595"/>
        <dbReference type="ChEBI" id="CHEBI:57699"/>
        <dbReference type="ChEBI" id="CHEBI:57945"/>
        <dbReference type="EC" id="1.1.1.23"/>
    </reaction>
</comment>
<organism evidence="11 12">
    <name type="scientific">Caproiciproducens galactitolivorans</name>
    <dbReference type="NCBI Taxonomy" id="642589"/>
    <lineage>
        <taxon>Bacteria</taxon>
        <taxon>Bacillati</taxon>
        <taxon>Bacillota</taxon>
        <taxon>Clostridia</taxon>
        <taxon>Eubacteriales</taxon>
        <taxon>Acutalibacteraceae</taxon>
        <taxon>Caproiciproducens</taxon>
    </lineage>
</organism>
<feature type="binding site" evidence="8">
    <location>
        <position position="127"/>
    </location>
    <ligand>
        <name>NAD(+)</name>
        <dbReference type="ChEBI" id="CHEBI:57540"/>
    </ligand>
</feature>
<feature type="binding site" evidence="8">
    <location>
        <position position="418"/>
    </location>
    <ligand>
        <name>substrate</name>
    </ligand>
</feature>
<evidence type="ECO:0000256" key="10">
    <source>
        <dbReference type="RuleBase" id="RU004175"/>
    </source>
</evidence>
<dbReference type="GO" id="GO:0004399">
    <property type="term" value="F:histidinol dehydrogenase activity"/>
    <property type="evidence" value="ECO:0007669"/>
    <property type="project" value="UniProtKB-EC"/>
</dbReference>
<feature type="active site" description="Proton acceptor" evidence="8">
    <location>
        <position position="326"/>
    </location>
</feature>
<name>A0ABT4BQY3_9FIRM</name>
<proteinExistence type="inferred from homology"/>
<evidence type="ECO:0000256" key="5">
    <source>
        <dbReference type="ARBA" id="ARBA00022833"/>
    </source>
</evidence>
<dbReference type="InterPro" id="IPR022695">
    <property type="entry name" value="Histidinol_DH_monofunct"/>
</dbReference>
<dbReference type="PIRSF" id="PIRSF000099">
    <property type="entry name" value="Histidinol_dh"/>
    <property type="match status" value="1"/>
</dbReference>
<feature type="binding site" evidence="8">
    <location>
        <position position="260"/>
    </location>
    <ligand>
        <name>substrate</name>
    </ligand>
</feature>
<dbReference type="Proteomes" id="UP001082703">
    <property type="component" value="Unassembled WGS sequence"/>
</dbReference>
<evidence type="ECO:0000256" key="6">
    <source>
        <dbReference type="ARBA" id="ARBA00023002"/>
    </source>
</evidence>
<evidence type="ECO:0000256" key="4">
    <source>
        <dbReference type="ARBA" id="ARBA00022723"/>
    </source>
</evidence>
<dbReference type="PANTHER" id="PTHR21256">
    <property type="entry name" value="HISTIDINOL DEHYDROGENASE HDH"/>
    <property type="match status" value="1"/>
</dbReference>
<gene>
    <name evidence="8 11" type="primary">hisD</name>
    <name evidence="11" type="ORF">OUY18_02980</name>
</gene>
<evidence type="ECO:0000256" key="8">
    <source>
        <dbReference type="HAMAP-Rule" id="MF_01024"/>
    </source>
</evidence>
<dbReference type="Pfam" id="PF00815">
    <property type="entry name" value="Histidinol_dh"/>
    <property type="match status" value="1"/>
</dbReference>
<dbReference type="InterPro" id="IPR012131">
    <property type="entry name" value="Hstdl_DH"/>
</dbReference>
<dbReference type="Gene3D" id="3.40.50.1980">
    <property type="entry name" value="Nitrogenase molybdenum iron protein domain"/>
    <property type="match status" value="2"/>
</dbReference>
<feature type="binding site" evidence="8">
    <location>
        <position position="260"/>
    </location>
    <ligand>
        <name>Zn(2+)</name>
        <dbReference type="ChEBI" id="CHEBI:29105"/>
    </ligand>
</feature>
<accession>A0ABT4BQY3</accession>
<evidence type="ECO:0000256" key="3">
    <source>
        <dbReference type="ARBA" id="ARBA00012965"/>
    </source>
</evidence>
<evidence type="ECO:0000256" key="9">
    <source>
        <dbReference type="PIRNR" id="PIRNR000099"/>
    </source>
</evidence>
<keyword evidence="6 8" id="KW-0560">Oxidoreductase</keyword>
<dbReference type="NCBIfam" id="TIGR00069">
    <property type="entry name" value="hisD"/>
    <property type="match status" value="1"/>
</dbReference>
<feature type="binding site" evidence="8">
    <location>
        <position position="413"/>
    </location>
    <ligand>
        <name>substrate</name>
    </ligand>
</feature>
<dbReference type="HAMAP" id="MF_01024">
    <property type="entry name" value="HisD"/>
    <property type="match status" value="1"/>
</dbReference>
<feature type="binding site" evidence="8">
    <location>
        <position position="189"/>
    </location>
    <ligand>
        <name>NAD(+)</name>
        <dbReference type="ChEBI" id="CHEBI:57540"/>
    </ligand>
</feature>
<feature type="binding site" evidence="8">
    <location>
        <position position="257"/>
    </location>
    <ligand>
        <name>Zn(2+)</name>
        <dbReference type="ChEBI" id="CHEBI:29105"/>
    </ligand>
</feature>
<keyword evidence="8" id="KW-0028">Amino-acid biosynthesis</keyword>
<keyword evidence="8" id="KW-0368">Histidine biosynthesis</keyword>
<sequence>MRIVKEGGRIGLDFIKQLKLRNEETNKQVDAVVSEIIDTVRTDGDKALLAYTQKFDGRIPEKIEIDKTEIKDLASRCDPEFLKALQNAAENIRDFHMRQKQQSWLNTRPDGVIMGQRIRGLSRVGIYVPGGTAAYPSSVLMNAIPAKIAGVGEIIMVTPPGKGGKPNPDILAAALIAGVDRVFLVGGAQAVAALAFGTESIPKVDKIVGPGNIYVATAKKHLYGTVDIDMIAGPSEILIIADETANPKFLAADLMSQAEHDVLASAILLTTSEKIAEQTVAQLYEQMERLSRKEIIRQSLDRFGAVIQCRNMDEAVAFANELAPEHLEICAANPMEYIGKINNAGSVFLGNYSPEPLGDYYAGPNHVLPTSGTARFFSPLSVDSFIKKSSFIYYTEEALQSAQEDILRLARAEGLTAHANSIEVRR</sequence>
<evidence type="ECO:0000313" key="12">
    <source>
        <dbReference type="Proteomes" id="UP001082703"/>
    </source>
</evidence>
<keyword evidence="4 8" id="KW-0479">Metal-binding</keyword>
<dbReference type="PRINTS" id="PR00083">
    <property type="entry name" value="HOLDHDRGNASE"/>
</dbReference>
<keyword evidence="12" id="KW-1185">Reference proteome</keyword>
<dbReference type="InterPro" id="IPR001692">
    <property type="entry name" value="Histidinol_DH_CS"/>
</dbReference>
<evidence type="ECO:0000256" key="2">
    <source>
        <dbReference type="ARBA" id="ARBA00010178"/>
    </source>
</evidence>
<comment type="pathway">
    <text evidence="8">Amino-acid biosynthesis; L-histidine biosynthesis; L-histidine from 5-phospho-alpha-D-ribose 1-diphosphate: step 9/9.</text>
</comment>
<dbReference type="PANTHER" id="PTHR21256:SF2">
    <property type="entry name" value="HISTIDINE BIOSYNTHESIS TRIFUNCTIONAL PROTEIN"/>
    <property type="match status" value="1"/>
</dbReference>
<evidence type="ECO:0000256" key="7">
    <source>
        <dbReference type="ARBA" id="ARBA00049489"/>
    </source>
</evidence>
<comment type="caution">
    <text evidence="11">The sequence shown here is derived from an EMBL/GenBank/DDBJ whole genome shotgun (WGS) entry which is preliminary data.</text>
</comment>
<feature type="binding site" evidence="8">
    <location>
        <position position="359"/>
    </location>
    <ligand>
        <name>Zn(2+)</name>
        <dbReference type="ChEBI" id="CHEBI:29105"/>
    </ligand>
</feature>
<comment type="cofactor">
    <cofactor evidence="8">
        <name>Zn(2+)</name>
        <dbReference type="ChEBI" id="CHEBI:29105"/>
    </cofactor>
    <text evidence="8">Binds 1 zinc ion per subunit.</text>
</comment>
<dbReference type="EC" id="1.1.1.23" evidence="3 8"/>
<evidence type="ECO:0000256" key="1">
    <source>
        <dbReference type="ARBA" id="ARBA00003850"/>
    </source>
</evidence>
<reference evidence="11 12" key="1">
    <citation type="submission" date="2022-11" db="EMBL/GenBank/DDBJ databases">
        <authorList>
            <person name="Caiyu Z."/>
        </authorList>
    </citation>
    <scope>NUCLEOTIDE SEQUENCE [LARGE SCALE GENOMIC DNA]</scope>
    <source>
        <strain evidence="11 12">YR-4</strain>
    </source>
</reference>
<evidence type="ECO:0000313" key="11">
    <source>
        <dbReference type="EMBL" id="MCY1713220.1"/>
    </source>
</evidence>
<feature type="binding site" evidence="8">
    <location>
        <position position="257"/>
    </location>
    <ligand>
        <name>substrate</name>
    </ligand>
</feature>
<comment type="similarity">
    <text evidence="2 8 9 10">Belongs to the histidinol dehydrogenase family.</text>
</comment>
<feature type="active site" description="Proton acceptor" evidence="8">
    <location>
        <position position="325"/>
    </location>
</feature>
<feature type="binding site" evidence="8">
    <location>
        <position position="235"/>
    </location>
    <ligand>
        <name>substrate</name>
    </ligand>
</feature>
<dbReference type="InterPro" id="IPR016161">
    <property type="entry name" value="Ald_DH/histidinol_DH"/>
</dbReference>
<feature type="binding site" evidence="8">
    <location>
        <position position="418"/>
    </location>
    <ligand>
        <name>Zn(2+)</name>
        <dbReference type="ChEBI" id="CHEBI:29105"/>
    </ligand>
</feature>
<feature type="binding site" evidence="8">
    <location>
        <position position="326"/>
    </location>
    <ligand>
        <name>substrate</name>
    </ligand>
</feature>
<dbReference type="SUPFAM" id="SSF53720">
    <property type="entry name" value="ALDH-like"/>
    <property type="match status" value="1"/>
</dbReference>
<keyword evidence="5 8" id="KW-0862">Zinc</keyword>
<dbReference type="CDD" id="cd06572">
    <property type="entry name" value="Histidinol_dh"/>
    <property type="match status" value="1"/>
</dbReference>
<feature type="binding site" evidence="8">
    <location>
        <position position="359"/>
    </location>
    <ligand>
        <name>substrate</name>
    </ligand>
</feature>
<protein>
    <recommendedName>
        <fullName evidence="3 8">Histidinol dehydrogenase</fullName>
        <shortName evidence="8">HDH</shortName>
        <ecNumber evidence="3 8">1.1.1.23</ecNumber>
    </recommendedName>
</protein>
<dbReference type="PROSITE" id="PS00611">
    <property type="entry name" value="HISOL_DEHYDROGENASE"/>
    <property type="match status" value="1"/>
</dbReference>